<reference evidence="1 2" key="1">
    <citation type="journal article" date="2019" name="Sci. Rep.">
        <title>A high-quality genome of Eragrostis curvula grass provides insights into Poaceae evolution and supports new strategies to enhance forage quality.</title>
        <authorList>
            <person name="Carballo J."/>
            <person name="Santos B.A.C.M."/>
            <person name="Zappacosta D."/>
            <person name="Garbus I."/>
            <person name="Selva J.P."/>
            <person name="Gallo C.A."/>
            <person name="Diaz A."/>
            <person name="Albertini E."/>
            <person name="Caccamo M."/>
            <person name="Echenique V."/>
        </authorList>
    </citation>
    <scope>NUCLEOTIDE SEQUENCE [LARGE SCALE GENOMIC DNA]</scope>
    <source>
        <strain evidence="2">cv. Victoria</strain>
        <tissue evidence="1">Leaf</tissue>
    </source>
</reference>
<evidence type="ECO:0000313" key="2">
    <source>
        <dbReference type="Proteomes" id="UP000324897"/>
    </source>
</evidence>
<dbReference type="AlphaFoldDB" id="A0A5J9U721"/>
<dbReference type="EMBL" id="RWGY01000029">
    <property type="protein sequence ID" value="TVU19038.1"/>
    <property type="molecule type" value="Genomic_DNA"/>
</dbReference>
<sequence>MAKVSPLHKVIDAGRWDAERPVGRLFVVVHATFLDAGFVPLPRPYRKRGPVPRSAGSTASALSLRYTAPELRDRRYAAQASVVLRQQVYGRKIIFFVQRGDGRPVASSCVLVDTLDAGALLSGGLDATARALRRDARLAALWRGLWDALCRRPLVDLCRGNGVTMEPTFVSLPVDVVLTILGVWEGVDVARVGGTCAALRRLVAEHDR</sequence>
<dbReference type="Gramene" id="TVU19038">
    <property type="protein sequence ID" value="TVU19038"/>
    <property type="gene ID" value="EJB05_35165"/>
</dbReference>
<evidence type="ECO:0000313" key="1">
    <source>
        <dbReference type="EMBL" id="TVU19038.1"/>
    </source>
</evidence>
<protein>
    <recommendedName>
        <fullName evidence="3">F-box domain-containing protein</fullName>
    </recommendedName>
</protein>
<evidence type="ECO:0008006" key="3">
    <source>
        <dbReference type="Google" id="ProtNLM"/>
    </source>
</evidence>
<name>A0A5J9U721_9POAL</name>
<proteinExistence type="predicted"/>
<accession>A0A5J9U721</accession>
<dbReference type="OrthoDB" id="684434at2759"/>
<gene>
    <name evidence="1" type="ORF">EJB05_35165</name>
</gene>
<dbReference type="PANTHER" id="PTHR34791">
    <property type="entry name" value="OS02G0272100 PROTEIN"/>
    <property type="match status" value="1"/>
</dbReference>
<organism evidence="1 2">
    <name type="scientific">Eragrostis curvula</name>
    <name type="common">weeping love grass</name>
    <dbReference type="NCBI Taxonomy" id="38414"/>
    <lineage>
        <taxon>Eukaryota</taxon>
        <taxon>Viridiplantae</taxon>
        <taxon>Streptophyta</taxon>
        <taxon>Embryophyta</taxon>
        <taxon>Tracheophyta</taxon>
        <taxon>Spermatophyta</taxon>
        <taxon>Magnoliopsida</taxon>
        <taxon>Liliopsida</taxon>
        <taxon>Poales</taxon>
        <taxon>Poaceae</taxon>
        <taxon>PACMAD clade</taxon>
        <taxon>Chloridoideae</taxon>
        <taxon>Eragrostideae</taxon>
        <taxon>Eragrostidinae</taxon>
        <taxon>Eragrostis</taxon>
    </lineage>
</organism>
<feature type="non-terminal residue" evidence="1">
    <location>
        <position position="1"/>
    </location>
</feature>
<dbReference type="Proteomes" id="UP000324897">
    <property type="component" value="Chromosome 7"/>
</dbReference>
<keyword evidence="2" id="KW-1185">Reference proteome</keyword>
<comment type="caution">
    <text evidence="1">The sequence shown here is derived from an EMBL/GenBank/DDBJ whole genome shotgun (WGS) entry which is preliminary data.</text>
</comment>
<dbReference type="PANTHER" id="PTHR34791:SF1">
    <property type="entry name" value="OS02G0272100 PROTEIN"/>
    <property type="match status" value="1"/>
</dbReference>